<accession>A0A5B7G5Z8</accession>
<protein>
    <submittedName>
        <fullName evidence="2">Uncharacterized protein</fullName>
    </submittedName>
</protein>
<organism evidence="2 3">
    <name type="scientific">Portunus trituberculatus</name>
    <name type="common">Swimming crab</name>
    <name type="synonym">Neptunus trituberculatus</name>
    <dbReference type="NCBI Taxonomy" id="210409"/>
    <lineage>
        <taxon>Eukaryota</taxon>
        <taxon>Metazoa</taxon>
        <taxon>Ecdysozoa</taxon>
        <taxon>Arthropoda</taxon>
        <taxon>Crustacea</taxon>
        <taxon>Multicrustacea</taxon>
        <taxon>Malacostraca</taxon>
        <taxon>Eumalacostraca</taxon>
        <taxon>Eucarida</taxon>
        <taxon>Decapoda</taxon>
        <taxon>Pleocyemata</taxon>
        <taxon>Brachyura</taxon>
        <taxon>Eubrachyura</taxon>
        <taxon>Portunoidea</taxon>
        <taxon>Portunidae</taxon>
        <taxon>Portuninae</taxon>
        <taxon>Portunus</taxon>
    </lineage>
</organism>
<keyword evidence="3" id="KW-1185">Reference proteome</keyword>
<dbReference type="Proteomes" id="UP000324222">
    <property type="component" value="Unassembled WGS sequence"/>
</dbReference>
<proteinExistence type="predicted"/>
<name>A0A5B7G5Z8_PORTR</name>
<evidence type="ECO:0000256" key="1">
    <source>
        <dbReference type="SAM" id="MobiDB-lite"/>
    </source>
</evidence>
<gene>
    <name evidence="2" type="ORF">E2C01_045802</name>
</gene>
<dbReference type="AlphaFoldDB" id="A0A5B7G5Z8"/>
<feature type="compositionally biased region" description="Pro residues" evidence="1">
    <location>
        <begin position="59"/>
        <end position="69"/>
    </location>
</feature>
<sequence>MFVHLTPQRTRGQSTLRYNSSHCTFLLYFFARRSSRQTRYRGRHVGKRQERESTHHSPPIRPIARPGPH</sequence>
<evidence type="ECO:0000313" key="2">
    <source>
        <dbReference type="EMBL" id="MPC51944.1"/>
    </source>
</evidence>
<feature type="region of interest" description="Disordered" evidence="1">
    <location>
        <begin position="37"/>
        <end position="69"/>
    </location>
</feature>
<comment type="caution">
    <text evidence="2">The sequence shown here is derived from an EMBL/GenBank/DDBJ whole genome shotgun (WGS) entry which is preliminary data.</text>
</comment>
<reference evidence="2 3" key="1">
    <citation type="submission" date="2019-05" db="EMBL/GenBank/DDBJ databases">
        <title>Another draft genome of Portunus trituberculatus and its Hox gene families provides insights of decapod evolution.</title>
        <authorList>
            <person name="Jeong J.-H."/>
            <person name="Song I."/>
            <person name="Kim S."/>
            <person name="Choi T."/>
            <person name="Kim D."/>
            <person name="Ryu S."/>
            <person name="Kim W."/>
        </authorList>
    </citation>
    <scope>NUCLEOTIDE SEQUENCE [LARGE SCALE GENOMIC DNA]</scope>
    <source>
        <tissue evidence="2">Muscle</tissue>
    </source>
</reference>
<dbReference type="EMBL" id="VSRR010010525">
    <property type="protein sequence ID" value="MPC51944.1"/>
    <property type="molecule type" value="Genomic_DNA"/>
</dbReference>
<feature type="compositionally biased region" description="Basic residues" evidence="1">
    <location>
        <begin position="37"/>
        <end position="46"/>
    </location>
</feature>
<evidence type="ECO:0000313" key="3">
    <source>
        <dbReference type="Proteomes" id="UP000324222"/>
    </source>
</evidence>